<dbReference type="EMBL" id="JRLY01000004">
    <property type="protein sequence ID" value="KGO93684.1"/>
    <property type="molecule type" value="Genomic_DNA"/>
</dbReference>
<gene>
    <name evidence="1" type="ORF">Q766_06910</name>
</gene>
<name>A0A0A2MN18_9FLAO</name>
<keyword evidence="2" id="KW-1185">Reference proteome</keyword>
<dbReference type="Pfam" id="PF08843">
    <property type="entry name" value="AbiEii"/>
    <property type="match status" value="1"/>
</dbReference>
<dbReference type="STRING" id="1121898.GCA_000422725_00270"/>
<dbReference type="eggNOG" id="COG2253">
    <property type="taxonomic scope" value="Bacteria"/>
</dbReference>
<organism evidence="1 2">
    <name type="scientific">Flavobacterium subsaxonicum WB 4.1-42 = DSM 21790</name>
    <dbReference type="NCBI Taxonomy" id="1121898"/>
    <lineage>
        <taxon>Bacteria</taxon>
        <taxon>Pseudomonadati</taxon>
        <taxon>Bacteroidota</taxon>
        <taxon>Flavobacteriia</taxon>
        <taxon>Flavobacteriales</taxon>
        <taxon>Flavobacteriaceae</taxon>
        <taxon>Flavobacterium</taxon>
    </lineage>
</organism>
<sequence length="213" mass="24868">MHWQTVNELLRNTLVLLMNSTEFDEFRLVGGTALSLQLGHRLSVDIDLFTDADYGSIDFKIIEDFLDANFGYVDKGFGTITGMGKSYLVGEDRENTIKLDLFYTRDPFMEPPLLIEEIRMATLDEIIAMKVDVVQRTGRKKDFYDLYEVLPRYSIKEMIALHKRRYQYSHDEALIRENFKNFTEADGDFDPVCLRGNYWDFIKEDIISAIDNE</sequence>
<proteinExistence type="predicted"/>
<dbReference type="InterPro" id="IPR014942">
    <property type="entry name" value="AbiEii"/>
</dbReference>
<reference evidence="1 2" key="1">
    <citation type="submission" date="2013-09" db="EMBL/GenBank/DDBJ databases">
        <authorList>
            <person name="Zeng Z."/>
            <person name="Chen C."/>
        </authorList>
    </citation>
    <scope>NUCLEOTIDE SEQUENCE [LARGE SCALE GENOMIC DNA]</scope>
    <source>
        <strain evidence="1 2">WB 4.1-42</strain>
    </source>
</reference>
<dbReference type="Proteomes" id="UP000030111">
    <property type="component" value="Unassembled WGS sequence"/>
</dbReference>
<evidence type="ECO:0000313" key="1">
    <source>
        <dbReference type="EMBL" id="KGO93684.1"/>
    </source>
</evidence>
<evidence type="ECO:0008006" key="3">
    <source>
        <dbReference type="Google" id="ProtNLM"/>
    </source>
</evidence>
<accession>A0A0A2MN18</accession>
<protein>
    <recommendedName>
        <fullName evidence="3">Nucleotidyltransferase</fullName>
    </recommendedName>
</protein>
<comment type="caution">
    <text evidence="1">The sequence shown here is derived from an EMBL/GenBank/DDBJ whole genome shotgun (WGS) entry which is preliminary data.</text>
</comment>
<dbReference type="AlphaFoldDB" id="A0A0A2MN18"/>
<evidence type="ECO:0000313" key="2">
    <source>
        <dbReference type="Proteomes" id="UP000030111"/>
    </source>
</evidence>